<protein>
    <submittedName>
        <fullName evidence="8">Sugar transferase</fullName>
        <ecNumber evidence="8">2.7.8.-</ecNumber>
    </submittedName>
</protein>
<reference evidence="9" key="1">
    <citation type="submission" date="2023-07" db="EMBL/GenBank/DDBJ databases">
        <title>The carbon used by Thiothrix.</title>
        <authorList>
            <person name="Chen L."/>
        </authorList>
    </citation>
    <scope>NUCLEOTIDE SEQUENCE [LARGE SCALE GENOMIC DNA]</scope>
</reference>
<keyword evidence="5" id="KW-1133">Transmembrane helix</keyword>
<dbReference type="Pfam" id="PF02397">
    <property type="entry name" value="Bac_transf"/>
    <property type="match status" value="1"/>
</dbReference>
<evidence type="ECO:0000256" key="4">
    <source>
        <dbReference type="ARBA" id="ARBA00022692"/>
    </source>
</evidence>
<evidence type="ECO:0000259" key="7">
    <source>
        <dbReference type="Pfam" id="PF02397"/>
    </source>
</evidence>
<keyword evidence="9" id="KW-1185">Reference proteome</keyword>
<gene>
    <name evidence="8" type="ORF">VSS37_12600</name>
</gene>
<proteinExistence type="inferred from homology"/>
<dbReference type="GO" id="GO:0016740">
    <property type="term" value="F:transferase activity"/>
    <property type="evidence" value="ECO:0007669"/>
    <property type="project" value="UniProtKB-KW"/>
</dbReference>
<evidence type="ECO:0000256" key="5">
    <source>
        <dbReference type="ARBA" id="ARBA00022989"/>
    </source>
</evidence>
<dbReference type="InterPro" id="IPR003362">
    <property type="entry name" value="Bact_transf"/>
</dbReference>
<dbReference type="Proteomes" id="UP001308005">
    <property type="component" value="Unassembled WGS sequence"/>
</dbReference>
<dbReference type="PANTHER" id="PTHR30576">
    <property type="entry name" value="COLANIC BIOSYNTHESIS UDP-GLUCOSE LIPID CARRIER TRANSFERASE"/>
    <property type="match status" value="1"/>
</dbReference>
<dbReference type="RefSeq" id="WP_324695720.1">
    <property type="nucleotide sequence ID" value="NZ_JAYMYJ010000112.1"/>
</dbReference>
<comment type="similarity">
    <text evidence="2">Belongs to the bacterial sugar transferase family.</text>
</comment>
<dbReference type="EC" id="2.7.8.-" evidence="8"/>
<keyword evidence="3 8" id="KW-0808">Transferase</keyword>
<evidence type="ECO:0000256" key="2">
    <source>
        <dbReference type="ARBA" id="ARBA00006464"/>
    </source>
</evidence>
<feature type="domain" description="Bacterial sugar transferase" evidence="7">
    <location>
        <begin position="136"/>
        <end position="318"/>
    </location>
</feature>
<name>A0ABU6CYF3_9GAMM</name>
<dbReference type="InterPro" id="IPR017475">
    <property type="entry name" value="EPS_sugar_tfrase"/>
</dbReference>
<keyword evidence="6" id="KW-0472">Membrane</keyword>
<reference evidence="8 9" key="2">
    <citation type="submission" date="2024-01" db="EMBL/GenBank/DDBJ databases">
        <authorList>
            <person name="Xie X."/>
        </authorList>
    </citation>
    <scope>NUCLEOTIDE SEQUENCE [LARGE SCALE GENOMIC DNA]</scope>
    <source>
        <strain evidence="8">SCUT-1</strain>
    </source>
</reference>
<evidence type="ECO:0000256" key="1">
    <source>
        <dbReference type="ARBA" id="ARBA00004141"/>
    </source>
</evidence>
<sequence length="323" mass="37445">MSETSLVFRLTTPSFYQEGLREPQTLPSVLYVYAPEKEASHVTDVLNRNGIPHLINQYNIGDCAGKTFCFYRRSALSCKQRVFLTDAANAGGQVEALLEHLDERLKFVEVELLHDDYLLENNLLQQKLQQQSHWLKRLLDIIMALGLLALTLPIWLLTALAIKLESPGAVFFRQQRTGLFNREFEIIKFRSMRQDAEKDGARWATRNDSRITKVGQFIRRTRIDELPQLLNVLKGDMSLIGPRPEREVFIHELEKHIPFYRFRHMVKPGVTGLAQVRYTYGASVEDAMHKHRHDMYYLKHQSLWMDVKILLKTIQIVVTGQGV</sequence>
<dbReference type="PANTHER" id="PTHR30576:SF0">
    <property type="entry name" value="UNDECAPRENYL-PHOSPHATE N-ACETYLGALACTOSAMINYL 1-PHOSPHATE TRANSFERASE-RELATED"/>
    <property type="match status" value="1"/>
</dbReference>
<keyword evidence="4" id="KW-0812">Transmembrane</keyword>
<accession>A0ABU6CYF3</accession>
<organism evidence="8 9">
    <name type="scientific">Candidatus Thiothrix phosphatis</name>
    <dbReference type="NCBI Taxonomy" id="3112415"/>
    <lineage>
        <taxon>Bacteria</taxon>
        <taxon>Pseudomonadati</taxon>
        <taxon>Pseudomonadota</taxon>
        <taxon>Gammaproteobacteria</taxon>
        <taxon>Thiotrichales</taxon>
        <taxon>Thiotrichaceae</taxon>
        <taxon>Thiothrix</taxon>
    </lineage>
</organism>
<dbReference type="NCBIfam" id="TIGR03025">
    <property type="entry name" value="EPS_sugtrans"/>
    <property type="match status" value="1"/>
</dbReference>
<evidence type="ECO:0000256" key="3">
    <source>
        <dbReference type="ARBA" id="ARBA00022679"/>
    </source>
</evidence>
<dbReference type="EMBL" id="JAYMYJ010000112">
    <property type="protein sequence ID" value="MEB4591824.1"/>
    <property type="molecule type" value="Genomic_DNA"/>
</dbReference>
<comment type="subcellular location">
    <subcellularLocation>
        <location evidence="1">Membrane</location>
        <topology evidence="1">Multi-pass membrane protein</topology>
    </subcellularLocation>
</comment>
<evidence type="ECO:0000256" key="6">
    <source>
        <dbReference type="ARBA" id="ARBA00023136"/>
    </source>
</evidence>
<comment type="caution">
    <text evidence="8">The sequence shown here is derived from an EMBL/GenBank/DDBJ whole genome shotgun (WGS) entry which is preliminary data.</text>
</comment>
<evidence type="ECO:0000313" key="8">
    <source>
        <dbReference type="EMBL" id="MEB4591824.1"/>
    </source>
</evidence>
<evidence type="ECO:0000313" key="9">
    <source>
        <dbReference type="Proteomes" id="UP001308005"/>
    </source>
</evidence>